<name>A0A223KVW0_9BACI</name>
<dbReference type="STRING" id="1314751.GCA_001591425_04240"/>
<dbReference type="InterPro" id="IPR053710">
    <property type="entry name" value="Arylamine_NAT_domain_sf"/>
</dbReference>
<evidence type="ECO:0000313" key="3">
    <source>
        <dbReference type="Proteomes" id="UP000215224"/>
    </source>
</evidence>
<gene>
    <name evidence="2" type="ORF">BC6307_20500</name>
</gene>
<dbReference type="KEGG" id="bcoh:BC6307_20500"/>
<proteinExistence type="inferred from homology"/>
<dbReference type="SUPFAM" id="SSF54001">
    <property type="entry name" value="Cysteine proteinases"/>
    <property type="match status" value="1"/>
</dbReference>
<dbReference type="GO" id="GO:0016407">
    <property type="term" value="F:acetyltransferase activity"/>
    <property type="evidence" value="ECO:0007669"/>
    <property type="project" value="InterPro"/>
</dbReference>
<comment type="similarity">
    <text evidence="1">Belongs to the arylamine N-acetyltransferase family.</text>
</comment>
<dbReference type="AlphaFoldDB" id="A0A223KVW0"/>
<protein>
    <submittedName>
        <fullName evidence="2">Arylamine N-acetyltransferase</fullName>
    </submittedName>
</protein>
<dbReference type="Gene3D" id="3.30.2140.20">
    <property type="match status" value="1"/>
</dbReference>
<dbReference type="InterPro" id="IPR038765">
    <property type="entry name" value="Papain-like_cys_pep_sf"/>
</dbReference>
<dbReference type="PANTHER" id="PTHR11786">
    <property type="entry name" value="N-HYDROXYARYLAMINE O-ACETYLTRANSFERASE"/>
    <property type="match status" value="1"/>
</dbReference>
<dbReference type="Pfam" id="PF00797">
    <property type="entry name" value="Acetyltransf_2"/>
    <property type="match status" value="1"/>
</dbReference>
<dbReference type="InterPro" id="IPR001447">
    <property type="entry name" value="Arylamine_N-AcTrfase"/>
</dbReference>
<dbReference type="PANTHER" id="PTHR11786:SF0">
    <property type="entry name" value="ARYLAMINE N-ACETYLTRANSFERASE 4-RELATED"/>
    <property type="match status" value="1"/>
</dbReference>
<evidence type="ECO:0000256" key="1">
    <source>
        <dbReference type="ARBA" id="ARBA00006547"/>
    </source>
</evidence>
<organism evidence="2 3">
    <name type="scientific">Sutcliffiella cohnii</name>
    <dbReference type="NCBI Taxonomy" id="33932"/>
    <lineage>
        <taxon>Bacteria</taxon>
        <taxon>Bacillati</taxon>
        <taxon>Bacillota</taxon>
        <taxon>Bacilli</taxon>
        <taxon>Bacillales</taxon>
        <taxon>Bacillaceae</taxon>
        <taxon>Sutcliffiella</taxon>
    </lineage>
</organism>
<keyword evidence="2" id="KW-0808">Transferase</keyword>
<keyword evidence="3" id="KW-1185">Reference proteome</keyword>
<sequence>MSARGNDVAKYISFLNLEVEAPSYAYLERICQAHLNTFPFENISKLLYFRDHNYGKFEVPSFEKFIRAFENHHYGGTCYTLNSNLMILLKKLGFTCYHIMLGKEHMGIIVTLGDERFYVDCGATAPFFKPARFESGHENRSSFGNDEVYLLPVDSENNYKYMRFMNGKQSGKTWNFHSRREITMDDFLQVIETSNKPGATFMSILRCHLYQTDQQRSVSLVNNKFTIRYSNGETTVTTLLTPEEIRSVIADEFNLPKLPVLEAVNVLKELDVDIFAE</sequence>
<evidence type="ECO:0000313" key="2">
    <source>
        <dbReference type="EMBL" id="AST93478.1"/>
    </source>
</evidence>
<dbReference type="RefSeq" id="WP_066420421.1">
    <property type="nucleotide sequence ID" value="NZ_CP018866.1"/>
</dbReference>
<dbReference type="Proteomes" id="UP000215224">
    <property type="component" value="Chromosome"/>
</dbReference>
<accession>A0A223KVW0</accession>
<dbReference type="EMBL" id="CP018866">
    <property type="protein sequence ID" value="AST93478.1"/>
    <property type="molecule type" value="Genomic_DNA"/>
</dbReference>
<reference evidence="2 3" key="1">
    <citation type="submission" date="2016-12" db="EMBL/GenBank/DDBJ databases">
        <title>The whole genome sequencing and assembly of Bacillus cohnii DSM 6307T strain.</title>
        <authorList>
            <person name="Lee Y.-J."/>
            <person name="Yi H."/>
            <person name="Bahn Y.-S."/>
            <person name="Kim J.F."/>
            <person name="Lee D.-W."/>
        </authorList>
    </citation>
    <scope>NUCLEOTIDE SEQUENCE [LARGE SCALE GENOMIC DNA]</scope>
    <source>
        <strain evidence="2 3">DSM 6307</strain>
    </source>
</reference>